<gene>
    <name evidence="2" type="ORF">ATY41_10470</name>
</gene>
<evidence type="ECO:0000313" key="2">
    <source>
        <dbReference type="EMBL" id="ODA90321.1"/>
    </source>
</evidence>
<dbReference type="InterPro" id="IPR001544">
    <property type="entry name" value="Aminotrans_IV"/>
</dbReference>
<dbReference type="Proteomes" id="UP000094426">
    <property type="component" value="Unassembled WGS sequence"/>
</dbReference>
<proteinExistence type="inferred from homology"/>
<dbReference type="GO" id="GO:0003824">
    <property type="term" value="F:catalytic activity"/>
    <property type="evidence" value="ECO:0007669"/>
    <property type="project" value="InterPro"/>
</dbReference>
<dbReference type="Pfam" id="PF01063">
    <property type="entry name" value="Aminotran_4"/>
    <property type="match status" value="1"/>
</dbReference>
<comment type="similarity">
    <text evidence="1">Belongs to the class-IV pyridoxal-phosphate-dependent aminotransferase family.</text>
</comment>
<reference evidence="2 3" key="1">
    <citation type="submission" date="2015-11" db="EMBL/GenBank/DDBJ databases">
        <authorList>
            <person name="Zhang Y."/>
            <person name="Guo Z."/>
        </authorList>
    </citation>
    <scope>NUCLEOTIDE SEQUENCE [LARGE SCALE GENOMIC DNA]</scope>
    <source>
        <strain evidence="3">gdw1</strain>
    </source>
</reference>
<sequence>MRITDALFVTHDGRIADVTGANIFLVKGRTLLTPIADSFLGGITRKTILDRAHELELLTEVRHIDPSELVQADEAFVCGTAYEVVPVRSVGDHVFRSSQVGQTVRNWYLDRVHGR</sequence>
<dbReference type="AlphaFoldDB" id="A0A1E2SKS5"/>
<dbReference type="GO" id="GO:0046394">
    <property type="term" value="P:carboxylic acid biosynthetic process"/>
    <property type="evidence" value="ECO:0007669"/>
    <property type="project" value="UniProtKB-ARBA"/>
</dbReference>
<dbReference type="PANTHER" id="PTHR42743:SF11">
    <property type="entry name" value="AMINODEOXYCHORISMATE LYASE"/>
    <property type="match status" value="1"/>
</dbReference>
<dbReference type="OrthoDB" id="9804984at2"/>
<name>A0A1E2SKS5_LEIXY</name>
<dbReference type="SUPFAM" id="SSF56752">
    <property type="entry name" value="D-aminoacid aminotransferase-like PLP-dependent enzymes"/>
    <property type="match status" value="1"/>
</dbReference>
<dbReference type="InterPro" id="IPR043132">
    <property type="entry name" value="BCAT-like_C"/>
</dbReference>
<evidence type="ECO:0000256" key="1">
    <source>
        <dbReference type="ARBA" id="ARBA00009320"/>
    </source>
</evidence>
<accession>A0A1E2SKS5</accession>
<protein>
    <recommendedName>
        <fullName evidence="4">Branched-chain amino acid aminotransferase</fullName>
    </recommendedName>
</protein>
<evidence type="ECO:0008006" key="4">
    <source>
        <dbReference type="Google" id="ProtNLM"/>
    </source>
</evidence>
<evidence type="ECO:0000313" key="3">
    <source>
        <dbReference type="Proteomes" id="UP000094426"/>
    </source>
</evidence>
<dbReference type="InterPro" id="IPR036038">
    <property type="entry name" value="Aminotransferase-like"/>
</dbReference>
<comment type="caution">
    <text evidence="2">The sequence shown here is derived from an EMBL/GenBank/DDBJ whole genome shotgun (WGS) entry which is preliminary data.</text>
</comment>
<dbReference type="InterPro" id="IPR050571">
    <property type="entry name" value="Class-IV_PLP-Dep_Aminotrnsfr"/>
</dbReference>
<dbReference type="PANTHER" id="PTHR42743">
    <property type="entry name" value="AMINO-ACID AMINOTRANSFERASE"/>
    <property type="match status" value="1"/>
</dbReference>
<organism evidence="2 3">
    <name type="scientific">Leifsonia xyli subsp. xyli</name>
    <dbReference type="NCBI Taxonomy" id="59736"/>
    <lineage>
        <taxon>Bacteria</taxon>
        <taxon>Bacillati</taxon>
        <taxon>Actinomycetota</taxon>
        <taxon>Actinomycetes</taxon>
        <taxon>Micrococcales</taxon>
        <taxon>Microbacteriaceae</taxon>
        <taxon>Leifsonia</taxon>
    </lineage>
</organism>
<dbReference type="EMBL" id="LNZG01000014">
    <property type="protein sequence ID" value="ODA90321.1"/>
    <property type="molecule type" value="Genomic_DNA"/>
</dbReference>
<dbReference type="Gene3D" id="3.20.10.10">
    <property type="entry name" value="D-amino Acid Aminotransferase, subunit A, domain 2"/>
    <property type="match status" value="1"/>
</dbReference>